<feature type="domain" description="Calcineurin-like phosphoesterase" evidence="1">
    <location>
        <begin position="86"/>
        <end position="256"/>
    </location>
</feature>
<dbReference type="Proteomes" id="UP000249061">
    <property type="component" value="Unassembled WGS sequence"/>
</dbReference>
<gene>
    <name evidence="2" type="ORF">DI536_19195</name>
</gene>
<dbReference type="Gene3D" id="3.60.21.10">
    <property type="match status" value="1"/>
</dbReference>
<dbReference type="InterPro" id="IPR029052">
    <property type="entry name" value="Metallo-depent_PP-like"/>
</dbReference>
<name>A0A2W5T717_9BACT</name>
<evidence type="ECO:0000313" key="2">
    <source>
        <dbReference type="EMBL" id="PZR10802.1"/>
    </source>
</evidence>
<evidence type="ECO:0000259" key="1">
    <source>
        <dbReference type="Pfam" id="PF00149"/>
    </source>
</evidence>
<accession>A0A2W5T717</accession>
<dbReference type="GO" id="GO:0016787">
    <property type="term" value="F:hydrolase activity"/>
    <property type="evidence" value="ECO:0007669"/>
    <property type="project" value="InterPro"/>
</dbReference>
<dbReference type="SUPFAM" id="SSF56300">
    <property type="entry name" value="Metallo-dependent phosphatases"/>
    <property type="match status" value="1"/>
</dbReference>
<dbReference type="Pfam" id="PF00149">
    <property type="entry name" value="Metallophos"/>
    <property type="match status" value="1"/>
</dbReference>
<reference evidence="2 3" key="1">
    <citation type="submission" date="2017-08" db="EMBL/GenBank/DDBJ databases">
        <title>Infants hospitalized years apart are colonized by the same room-sourced microbial strains.</title>
        <authorList>
            <person name="Brooks B."/>
            <person name="Olm M.R."/>
            <person name="Firek B.A."/>
            <person name="Baker R."/>
            <person name="Thomas B.C."/>
            <person name="Morowitz M.J."/>
            <person name="Banfield J.F."/>
        </authorList>
    </citation>
    <scope>NUCLEOTIDE SEQUENCE [LARGE SCALE GENOMIC DNA]</scope>
    <source>
        <strain evidence="2">S2_003_000_R2_14</strain>
    </source>
</reference>
<protein>
    <recommendedName>
        <fullName evidence="1">Calcineurin-like phosphoesterase domain-containing protein</fullName>
    </recommendedName>
</protein>
<dbReference type="AlphaFoldDB" id="A0A2W5T717"/>
<sequence length="327" mass="35303">MALCSSLALADDFAAWEERYQFDCNGPYEHFSPADVKTRAGWTFEHSGGTVKVRREKPRAAKKPTLGLLAGLKDLEPETKAMIDSFLGQFEKANVDAIVIGGDTSSEPDGLDEILTYLAKATNRPLLVIAGNMERGAALNYSILKQRKAGALHMLNLDVIRRYDGDGVDVISLGGYHDKAYLHLAGGCIYKDKDFEALERAAAATDDVAVLLTHGPPRQKGQQAIDYVPGAENVGDPRITSLINKAKISFGIHGHILEAAARGTELSGKVLPQKKFHPALFVNQGSANPLPWKLNDGSTSYGLAALMTFDGKKASYEVLRGPKPAAK</sequence>
<proteinExistence type="predicted"/>
<comment type="caution">
    <text evidence="2">The sequence shown here is derived from an EMBL/GenBank/DDBJ whole genome shotgun (WGS) entry which is preliminary data.</text>
</comment>
<evidence type="ECO:0000313" key="3">
    <source>
        <dbReference type="Proteomes" id="UP000249061"/>
    </source>
</evidence>
<dbReference type="InterPro" id="IPR004843">
    <property type="entry name" value="Calcineurin-like_PHP"/>
</dbReference>
<dbReference type="EMBL" id="QFQP01000016">
    <property type="protein sequence ID" value="PZR10802.1"/>
    <property type="molecule type" value="Genomic_DNA"/>
</dbReference>
<organism evidence="2 3">
    <name type="scientific">Archangium gephyra</name>
    <dbReference type="NCBI Taxonomy" id="48"/>
    <lineage>
        <taxon>Bacteria</taxon>
        <taxon>Pseudomonadati</taxon>
        <taxon>Myxococcota</taxon>
        <taxon>Myxococcia</taxon>
        <taxon>Myxococcales</taxon>
        <taxon>Cystobacterineae</taxon>
        <taxon>Archangiaceae</taxon>
        <taxon>Archangium</taxon>
    </lineage>
</organism>